<evidence type="ECO:0000259" key="1">
    <source>
        <dbReference type="Pfam" id="PF00551"/>
    </source>
</evidence>
<name>A0ABP7JLK9_9ACTN</name>
<dbReference type="Proteomes" id="UP001500888">
    <property type="component" value="Unassembled WGS sequence"/>
</dbReference>
<dbReference type="Gene3D" id="3.40.50.12230">
    <property type="match status" value="1"/>
</dbReference>
<feature type="domain" description="Formyl transferase N-terminal" evidence="1">
    <location>
        <begin position="2"/>
        <end position="39"/>
    </location>
</feature>
<evidence type="ECO:0000313" key="2">
    <source>
        <dbReference type="EMBL" id="GAA3846919.1"/>
    </source>
</evidence>
<keyword evidence="3" id="KW-1185">Reference proteome</keyword>
<proteinExistence type="predicted"/>
<protein>
    <recommendedName>
        <fullName evidence="1">Formyl transferase N-terminal domain-containing protein</fullName>
    </recommendedName>
</protein>
<comment type="caution">
    <text evidence="2">The sequence shown here is derived from an EMBL/GenBank/DDBJ whole genome shotgun (WGS) entry which is preliminary data.</text>
</comment>
<dbReference type="InterPro" id="IPR002376">
    <property type="entry name" value="Formyl_transf_N"/>
</dbReference>
<dbReference type="Pfam" id="PF00551">
    <property type="entry name" value="Formyl_trans_N"/>
    <property type="match status" value="1"/>
</dbReference>
<dbReference type="SUPFAM" id="SSF53328">
    <property type="entry name" value="Formyltransferase"/>
    <property type="match status" value="1"/>
</dbReference>
<reference evidence="3" key="1">
    <citation type="journal article" date="2019" name="Int. J. Syst. Evol. Microbiol.">
        <title>The Global Catalogue of Microorganisms (GCM) 10K type strain sequencing project: providing services to taxonomists for standard genome sequencing and annotation.</title>
        <authorList>
            <consortium name="The Broad Institute Genomics Platform"/>
            <consortium name="The Broad Institute Genome Sequencing Center for Infectious Disease"/>
            <person name="Wu L."/>
            <person name="Ma J."/>
        </authorList>
    </citation>
    <scope>NUCLEOTIDE SEQUENCE [LARGE SCALE GENOMIC DNA]</scope>
    <source>
        <strain evidence="3">JCM 16908</strain>
    </source>
</reference>
<organism evidence="2 3">
    <name type="scientific">Sphaerisporangium flaviroseum</name>
    <dbReference type="NCBI Taxonomy" id="509199"/>
    <lineage>
        <taxon>Bacteria</taxon>
        <taxon>Bacillati</taxon>
        <taxon>Actinomycetota</taxon>
        <taxon>Actinomycetes</taxon>
        <taxon>Streptosporangiales</taxon>
        <taxon>Streptosporangiaceae</taxon>
        <taxon>Sphaerisporangium</taxon>
    </lineage>
</organism>
<accession>A0ABP7JLK9</accession>
<sequence length="69" mass="7424">MNWALRNGETVHGITIHRIDTGIDTGPVIAEALFSIWPDIQLAMFGSRECPALPSANASPGSQPLRHTS</sequence>
<gene>
    <name evidence="2" type="ORF">GCM10022226_83200</name>
</gene>
<evidence type="ECO:0000313" key="3">
    <source>
        <dbReference type="Proteomes" id="UP001500888"/>
    </source>
</evidence>
<dbReference type="InterPro" id="IPR036477">
    <property type="entry name" value="Formyl_transf_N_sf"/>
</dbReference>
<dbReference type="EMBL" id="BAAAZR010000066">
    <property type="protein sequence ID" value="GAA3846919.1"/>
    <property type="molecule type" value="Genomic_DNA"/>
</dbReference>